<dbReference type="InterPro" id="IPR013249">
    <property type="entry name" value="RNA_pol_sigma70_r4_t2"/>
</dbReference>
<protein>
    <submittedName>
        <fullName evidence="7">Sigma-70 family RNA polymerase sigma factor</fullName>
    </submittedName>
</protein>
<dbReference type="RefSeq" id="WP_264714350.1">
    <property type="nucleotide sequence ID" value="NZ_JAPDNT010000010.1"/>
</dbReference>
<dbReference type="NCBIfam" id="TIGR02937">
    <property type="entry name" value="sigma70-ECF"/>
    <property type="match status" value="1"/>
</dbReference>
<accession>A0AA41YSD0</accession>
<evidence type="ECO:0000259" key="6">
    <source>
        <dbReference type="Pfam" id="PF08281"/>
    </source>
</evidence>
<evidence type="ECO:0000313" key="7">
    <source>
        <dbReference type="EMBL" id="MCW3475630.1"/>
    </source>
</evidence>
<dbReference type="InterPro" id="IPR014284">
    <property type="entry name" value="RNA_pol_sigma-70_dom"/>
</dbReference>
<dbReference type="InterPro" id="IPR013324">
    <property type="entry name" value="RNA_pol_sigma_r3/r4-like"/>
</dbReference>
<keyword evidence="3" id="KW-0731">Sigma factor</keyword>
<dbReference type="Pfam" id="PF04542">
    <property type="entry name" value="Sigma70_r2"/>
    <property type="match status" value="1"/>
</dbReference>
<dbReference type="SUPFAM" id="SSF88659">
    <property type="entry name" value="Sigma3 and sigma4 domains of RNA polymerase sigma factors"/>
    <property type="match status" value="1"/>
</dbReference>
<reference evidence="7" key="1">
    <citation type="submission" date="2022-09" db="EMBL/GenBank/DDBJ databases">
        <title>Rhodovastum sp. nov. RN2-1 isolated from soil in Seongnam, South Korea.</title>
        <authorList>
            <person name="Le N.T."/>
        </authorList>
    </citation>
    <scope>NUCLEOTIDE SEQUENCE</scope>
    <source>
        <strain evidence="7">RN2-1</strain>
    </source>
</reference>
<dbReference type="GO" id="GO:0016987">
    <property type="term" value="F:sigma factor activity"/>
    <property type="evidence" value="ECO:0007669"/>
    <property type="project" value="UniProtKB-KW"/>
</dbReference>
<feature type="domain" description="RNA polymerase sigma-70 region 2" evidence="5">
    <location>
        <begin position="26"/>
        <end position="93"/>
    </location>
</feature>
<dbReference type="Proteomes" id="UP001165679">
    <property type="component" value="Unassembled WGS sequence"/>
</dbReference>
<evidence type="ECO:0000256" key="4">
    <source>
        <dbReference type="ARBA" id="ARBA00023163"/>
    </source>
</evidence>
<gene>
    <name evidence="7" type="ORF">OL599_13680</name>
</gene>
<dbReference type="Pfam" id="PF08281">
    <property type="entry name" value="Sigma70_r4_2"/>
    <property type="match status" value="1"/>
</dbReference>
<dbReference type="CDD" id="cd06171">
    <property type="entry name" value="Sigma70_r4"/>
    <property type="match status" value="1"/>
</dbReference>
<dbReference type="GO" id="GO:0003677">
    <property type="term" value="F:DNA binding"/>
    <property type="evidence" value="ECO:0007669"/>
    <property type="project" value="InterPro"/>
</dbReference>
<dbReference type="InterPro" id="IPR039425">
    <property type="entry name" value="RNA_pol_sigma-70-like"/>
</dbReference>
<reference evidence="7" key="2">
    <citation type="submission" date="2022-10" db="EMBL/GenBank/DDBJ databases">
        <authorList>
            <person name="Trinh H.N."/>
        </authorList>
    </citation>
    <scope>NUCLEOTIDE SEQUENCE</scope>
    <source>
        <strain evidence="7">RN2-1</strain>
    </source>
</reference>
<feature type="domain" description="RNA polymerase sigma factor 70 region 4 type 2" evidence="6">
    <location>
        <begin position="147"/>
        <end position="195"/>
    </location>
</feature>
<name>A0AA41YSD0_9PROT</name>
<keyword evidence="2" id="KW-0805">Transcription regulation</keyword>
<evidence type="ECO:0000313" key="8">
    <source>
        <dbReference type="Proteomes" id="UP001165679"/>
    </source>
</evidence>
<dbReference type="Gene3D" id="1.10.10.10">
    <property type="entry name" value="Winged helix-like DNA-binding domain superfamily/Winged helix DNA-binding domain"/>
    <property type="match status" value="1"/>
</dbReference>
<evidence type="ECO:0000256" key="1">
    <source>
        <dbReference type="ARBA" id="ARBA00010641"/>
    </source>
</evidence>
<comment type="similarity">
    <text evidence="1">Belongs to the sigma-70 factor family. ECF subfamily.</text>
</comment>
<evidence type="ECO:0000259" key="5">
    <source>
        <dbReference type="Pfam" id="PF04542"/>
    </source>
</evidence>
<evidence type="ECO:0000256" key="2">
    <source>
        <dbReference type="ARBA" id="ARBA00023015"/>
    </source>
</evidence>
<comment type="caution">
    <text evidence="7">The sequence shown here is derived from an EMBL/GenBank/DDBJ whole genome shotgun (WGS) entry which is preliminary data.</text>
</comment>
<dbReference type="AlphaFoldDB" id="A0AA41YSD0"/>
<dbReference type="EMBL" id="JAPDNT010000010">
    <property type="protein sequence ID" value="MCW3475630.1"/>
    <property type="molecule type" value="Genomic_DNA"/>
</dbReference>
<dbReference type="InterPro" id="IPR007627">
    <property type="entry name" value="RNA_pol_sigma70_r2"/>
</dbReference>
<organism evidence="7 8">
    <name type="scientific">Limobrevibacterium gyesilva</name>
    <dbReference type="NCBI Taxonomy" id="2991712"/>
    <lineage>
        <taxon>Bacteria</taxon>
        <taxon>Pseudomonadati</taxon>
        <taxon>Pseudomonadota</taxon>
        <taxon>Alphaproteobacteria</taxon>
        <taxon>Acetobacterales</taxon>
        <taxon>Acetobacteraceae</taxon>
        <taxon>Limobrevibacterium</taxon>
    </lineage>
</organism>
<evidence type="ECO:0000256" key="3">
    <source>
        <dbReference type="ARBA" id="ARBA00023082"/>
    </source>
</evidence>
<keyword evidence="8" id="KW-1185">Reference proteome</keyword>
<dbReference type="SUPFAM" id="SSF88946">
    <property type="entry name" value="Sigma2 domain of RNA polymerase sigma factors"/>
    <property type="match status" value="1"/>
</dbReference>
<dbReference type="InterPro" id="IPR013325">
    <property type="entry name" value="RNA_pol_sigma_r2"/>
</dbReference>
<sequence>MSHAEFDKPEFLALLRSGDEHAYRRLIRRFHGSLVGVASAIIGSRAQAEEVVQDAWLAVFSGIARFEGRSSLASWVFTIVLNRARTRATRERRLVSLPTVLEGFHGEERAVDHTHFVVDGHWREAPRLWDELDPERVVGGRELWRHVRDVIEHLPAGQRAVIILRDIEGHSAEEACALLQISAENQRVLLHRARGRVRKAIDEVSGSAAPAATPVPRAPRHQRPAGQALGRLAAVLAAAGAAYLPPMKLRIASA</sequence>
<keyword evidence="4" id="KW-0804">Transcription</keyword>
<dbReference type="PANTHER" id="PTHR43133:SF53">
    <property type="entry name" value="ECF RNA POLYMERASE SIGMA-E FACTOR"/>
    <property type="match status" value="1"/>
</dbReference>
<dbReference type="PANTHER" id="PTHR43133">
    <property type="entry name" value="RNA POLYMERASE ECF-TYPE SIGMA FACTO"/>
    <property type="match status" value="1"/>
</dbReference>
<dbReference type="GO" id="GO:0006352">
    <property type="term" value="P:DNA-templated transcription initiation"/>
    <property type="evidence" value="ECO:0007669"/>
    <property type="project" value="InterPro"/>
</dbReference>
<proteinExistence type="inferred from homology"/>
<dbReference type="Gene3D" id="1.10.1740.10">
    <property type="match status" value="1"/>
</dbReference>
<dbReference type="InterPro" id="IPR036388">
    <property type="entry name" value="WH-like_DNA-bd_sf"/>
</dbReference>